<proteinExistence type="predicted"/>
<accession>A0AAW6XPR0</accession>
<gene>
    <name evidence="2" type="ORF">QP354_04820</name>
</gene>
<comment type="caution">
    <text evidence="2">The sequence shown here is derived from an EMBL/GenBank/DDBJ whole genome shotgun (WGS) entry which is preliminary data.</text>
</comment>
<evidence type="ECO:0000256" key="1">
    <source>
        <dbReference type="SAM" id="MobiDB-lite"/>
    </source>
</evidence>
<dbReference type="RefSeq" id="WP_261374876.1">
    <property type="nucleotide sequence ID" value="NZ_JASOLY010000007.1"/>
</dbReference>
<reference evidence="2" key="1">
    <citation type="submission" date="2023-05" db="EMBL/GenBank/DDBJ databases">
        <title>Cataloging the Phylogenetic Diversity of Human Bladder Bacteria.</title>
        <authorList>
            <person name="Du J."/>
        </authorList>
    </citation>
    <scope>NUCLEOTIDE SEQUENCE</scope>
    <source>
        <strain evidence="2">UMB6975B</strain>
    </source>
</reference>
<evidence type="ECO:0000313" key="3">
    <source>
        <dbReference type="Proteomes" id="UP001232113"/>
    </source>
</evidence>
<protein>
    <submittedName>
        <fullName evidence="2">Uncharacterized protein</fullName>
    </submittedName>
</protein>
<dbReference type="AlphaFoldDB" id="A0AAW6XPR0"/>
<feature type="region of interest" description="Disordered" evidence="1">
    <location>
        <begin position="35"/>
        <end position="76"/>
    </location>
</feature>
<evidence type="ECO:0000313" key="2">
    <source>
        <dbReference type="EMBL" id="MDK6868392.1"/>
    </source>
</evidence>
<dbReference type="EMBL" id="JASOLY010000007">
    <property type="protein sequence ID" value="MDK6868392.1"/>
    <property type="molecule type" value="Genomic_DNA"/>
</dbReference>
<organism evidence="2 3">
    <name type="scientific">Lactobacillus paragasseri</name>
    <dbReference type="NCBI Taxonomy" id="2107999"/>
    <lineage>
        <taxon>Bacteria</taxon>
        <taxon>Bacillati</taxon>
        <taxon>Bacillota</taxon>
        <taxon>Bacilli</taxon>
        <taxon>Lactobacillales</taxon>
        <taxon>Lactobacillaceae</taxon>
        <taxon>Lactobacillus</taxon>
    </lineage>
</organism>
<name>A0AAW6XPR0_9LACO</name>
<dbReference type="Proteomes" id="UP001232113">
    <property type="component" value="Unassembled WGS sequence"/>
</dbReference>
<sequence length="76" mass="8415">MADGKITIDIDIPVDKVKTDAQLIDQILNSLGRDAGKELDSSFEESTDKVKQKADETSKDVDEKLSKPVDIKGRLR</sequence>